<evidence type="ECO:0000313" key="3">
    <source>
        <dbReference type="Proteomes" id="UP000033551"/>
    </source>
</evidence>
<feature type="compositionally biased region" description="Low complexity" evidence="1">
    <location>
        <begin position="1"/>
        <end position="14"/>
    </location>
</feature>
<accession>A0A0F4IIP5</accession>
<reference evidence="2 3" key="1">
    <citation type="submission" date="2015-02" db="EMBL/GenBank/DDBJ databases">
        <authorList>
            <person name="Ju K.-S."/>
            <person name="Doroghazi J.R."/>
            <person name="Metcalf W."/>
        </authorList>
    </citation>
    <scope>NUCLEOTIDE SEQUENCE [LARGE SCALE GENOMIC DNA]</scope>
    <source>
        <strain evidence="2 3">NRRL ISP-5550</strain>
    </source>
</reference>
<evidence type="ECO:0000313" key="2">
    <source>
        <dbReference type="EMBL" id="KJY21549.1"/>
    </source>
</evidence>
<gene>
    <name evidence="2" type="ORF">VR44_38240</name>
</gene>
<dbReference type="Proteomes" id="UP000033551">
    <property type="component" value="Unassembled WGS sequence"/>
</dbReference>
<dbReference type="EMBL" id="JZWV01001451">
    <property type="protein sequence ID" value="KJY21549.1"/>
    <property type="molecule type" value="Genomic_DNA"/>
</dbReference>
<evidence type="ECO:0000256" key="1">
    <source>
        <dbReference type="SAM" id="MobiDB-lite"/>
    </source>
</evidence>
<organism evidence="2 3">
    <name type="scientific">Streptomyces katrae</name>
    <dbReference type="NCBI Taxonomy" id="68223"/>
    <lineage>
        <taxon>Bacteria</taxon>
        <taxon>Bacillati</taxon>
        <taxon>Actinomycetota</taxon>
        <taxon>Actinomycetes</taxon>
        <taxon>Kitasatosporales</taxon>
        <taxon>Streptomycetaceae</taxon>
        <taxon>Streptomyces</taxon>
    </lineage>
</organism>
<dbReference type="RefSeq" id="WP_045952285.1">
    <property type="nucleotide sequence ID" value="NZ_JZWV01001451.1"/>
</dbReference>
<keyword evidence="3" id="KW-1185">Reference proteome</keyword>
<dbReference type="AlphaFoldDB" id="A0A0F4IIP5"/>
<name>A0A0F4IIP5_9ACTN</name>
<protein>
    <submittedName>
        <fullName evidence="2">Uncharacterized protein</fullName>
    </submittedName>
</protein>
<feature type="region of interest" description="Disordered" evidence="1">
    <location>
        <begin position="1"/>
        <end position="22"/>
    </location>
</feature>
<proteinExistence type="predicted"/>
<sequence length="73" mass="7409">AQAGAPAAPAAGPGVTLPGSPRRIDLDVTVRSTGTSWAAVSLLLRDRFGVTHTTQRATLPTGGDGTLRFPLDA</sequence>
<comment type="caution">
    <text evidence="2">The sequence shown here is derived from an EMBL/GenBank/DDBJ whole genome shotgun (WGS) entry which is preliminary data.</text>
</comment>
<feature type="non-terminal residue" evidence="2">
    <location>
        <position position="1"/>
    </location>
</feature>
<feature type="non-terminal residue" evidence="2">
    <location>
        <position position="73"/>
    </location>
</feature>